<organism evidence="4 5">
    <name type="scientific">Brevundimonas halotolerans</name>
    <dbReference type="NCBI Taxonomy" id="69670"/>
    <lineage>
        <taxon>Bacteria</taxon>
        <taxon>Pseudomonadati</taxon>
        <taxon>Pseudomonadota</taxon>
        <taxon>Alphaproteobacteria</taxon>
        <taxon>Caulobacterales</taxon>
        <taxon>Caulobacteraceae</taxon>
        <taxon>Brevundimonas</taxon>
    </lineage>
</organism>
<name>A0A7W9E721_9CAUL</name>
<dbReference type="EC" id="2.3.1.267" evidence="4"/>
<gene>
    <name evidence="4" type="ORF">FHS65_001216</name>
</gene>
<dbReference type="Proteomes" id="UP000548978">
    <property type="component" value="Unassembled WGS sequence"/>
</dbReference>
<dbReference type="AlphaFoldDB" id="A0A7W9E721"/>
<dbReference type="Gene3D" id="3.40.630.30">
    <property type="match status" value="1"/>
</dbReference>
<dbReference type="OrthoDB" id="9804026at2"/>
<dbReference type="GO" id="GO:0008999">
    <property type="term" value="F:protein-N-terminal-alanine acetyltransferase activity"/>
    <property type="evidence" value="ECO:0007669"/>
    <property type="project" value="UniProtKB-EC"/>
</dbReference>
<dbReference type="PROSITE" id="PS51186">
    <property type="entry name" value="GNAT"/>
    <property type="match status" value="1"/>
</dbReference>
<proteinExistence type="predicted"/>
<dbReference type="PANTHER" id="PTHR43072">
    <property type="entry name" value="N-ACETYLTRANSFERASE"/>
    <property type="match status" value="1"/>
</dbReference>
<accession>A0A7W9E721</accession>
<evidence type="ECO:0000256" key="1">
    <source>
        <dbReference type="ARBA" id="ARBA00022679"/>
    </source>
</evidence>
<dbReference type="RefSeq" id="WP_123285901.1">
    <property type="nucleotide sequence ID" value="NZ_JACIJB010000003.1"/>
</dbReference>
<dbReference type="InterPro" id="IPR016181">
    <property type="entry name" value="Acyl_CoA_acyltransferase"/>
</dbReference>
<reference evidence="4 5" key="1">
    <citation type="submission" date="2020-08" db="EMBL/GenBank/DDBJ databases">
        <title>Genomic Encyclopedia of Type Strains, Phase IV (KMG-IV): sequencing the most valuable type-strain genomes for metagenomic binning, comparative biology and taxonomic classification.</title>
        <authorList>
            <person name="Goeker M."/>
        </authorList>
    </citation>
    <scope>NUCLEOTIDE SEQUENCE [LARGE SCALE GENOMIC DNA]</scope>
    <source>
        <strain evidence="4 5">DSM 24448</strain>
    </source>
</reference>
<dbReference type="CDD" id="cd04301">
    <property type="entry name" value="NAT_SF"/>
    <property type="match status" value="1"/>
</dbReference>
<evidence type="ECO:0000256" key="2">
    <source>
        <dbReference type="ARBA" id="ARBA00023315"/>
    </source>
</evidence>
<feature type="domain" description="N-acetyltransferase" evidence="3">
    <location>
        <begin position="1"/>
        <end position="137"/>
    </location>
</feature>
<comment type="caution">
    <text evidence="4">The sequence shown here is derived from an EMBL/GenBank/DDBJ whole genome shotgun (WGS) entry which is preliminary data.</text>
</comment>
<keyword evidence="1 4" id="KW-0808">Transferase</keyword>
<protein>
    <submittedName>
        <fullName evidence="4">Ribosomal-protein-alanine N-acetyltransferase</fullName>
        <ecNumber evidence="4">2.3.1.267</ecNumber>
    </submittedName>
</protein>
<keyword evidence="2 4" id="KW-0012">Acyltransferase</keyword>
<dbReference type="InterPro" id="IPR000182">
    <property type="entry name" value="GNAT_dom"/>
</dbReference>
<keyword evidence="5" id="KW-1185">Reference proteome</keyword>
<evidence type="ECO:0000313" key="5">
    <source>
        <dbReference type="Proteomes" id="UP000548978"/>
    </source>
</evidence>
<dbReference type="Pfam" id="PF00583">
    <property type="entry name" value="Acetyltransf_1"/>
    <property type="match status" value="1"/>
</dbReference>
<evidence type="ECO:0000259" key="3">
    <source>
        <dbReference type="PROSITE" id="PS51186"/>
    </source>
</evidence>
<sequence length="141" mass="15006">MIPDPAHLAAIHARAITPAWTEAALRDLLDQPGVWAEVESDGFILMRQAGDEAEVLTLAVLPEARRRGQGLALMQGALAACRTRGVSDVFLEVAADNAAAQALYRAVGMIESGRRRGYYARSDGSPVDALILTLNLGEALP</sequence>
<evidence type="ECO:0000313" key="4">
    <source>
        <dbReference type="EMBL" id="MBB5660471.1"/>
    </source>
</evidence>
<dbReference type="PANTHER" id="PTHR43072:SF51">
    <property type="entry name" value="ABC SUPERFAMILY TRANSPORT PROTEIN"/>
    <property type="match status" value="1"/>
</dbReference>
<dbReference type="EMBL" id="JACIJB010000003">
    <property type="protein sequence ID" value="MBB5660471.1"/>
    <property type="molecule type" value="Genomic_DNA"/>
</dbReference>
<dbReference type="SUPFAM" id="SSF55729">
    <property type="entry name" value="Acyl-CoA N-acyltransferases (Nat)"/>
    <property type="match status" value="1"/>
</dbReference>